<dbReference type="InterPro" id="IPR001202">
    <property type="entry name" value="WW_dom"/>
</dbReference>
<keyword evidence="1" id="KW-0677">Repeat</keyword>
<dbReference type="PROSITE" id="PS01159">
    <property type="entry name" value="WW_DOMAIN_1"/>
    <property type="match status" value="1"/>
</dbReference>
<dbReference type="Gene3D" id="2.20.70.10">
    <property type="match status" value="1"/>
</dbReference>
<keyword evidence="2" id="KW-0694">RNA-binding</keyword>
<dbReference type="Gene3D" id="3.30.1370.10">
    <property type="entry name" value="K Homology domain, type 1"/>
    <property type="match status" value="3"/>
</dbReference>
<protein>
    <recommendedName>
        <fullName evidence="4">WW domain-containing protein</fullName>
    </recommendedName>
</protein>
<dbReference type="SUPFAM" id="SSF51045">
    <property type="entry name" value="WW domain"/>
    <property type="match status" value="1"/>
</dbReference>
<dbReference type="Proteomes" id="UP001530293">
    <property type="component" value="Unassembled WGS sequence"/>
</dbReference>
<feature type="domain" description="WW" evidence="4">
    <location>
        <begin position="667"/>
        <end position="694"/>
    </location>
</feature>
<dbReference type="InterPro" id="IPR004087">
    <property type="entry name" value="KH_dom"/>
</dbReference>
<evidence type="ECO:0000256" key="1">
    <source>
        <dbReference type="ARBA" id="ARBA00022737"/>
    </source>
</evidence>
<dbReference type="Pfam" id="PF00397">
    <property type="entry name" value="WW"/>
    <property type="match status" value="1"/>
</dbReference>
<dbReference type="InterPro" id="IPR036612">
    <property type="entry name" value="KH_dom_type_1_sf"/>
</dbReference>
<dbReference type="AlphaFoldDB" id="A0ABD3M5K2"/>
<dbReference type="GO" id="GO:0003723">
    <property type="term" value="F:RNA binding"/>
    <property type="evidence" value="ECO:0007669"/>
    <property type="project" value="UniProtKB-UniRule"/>
</dbReference>
<evidence type="ECO:0000256" key="3">
    <source>
        <dbReference type="SAM" id="MobiDB-lite"/>
    </source>
</evidence>
<proteinExistence type="predicted"/>
<dbReference type="SMART" id="SM00456">
    <property type="entry name" value="WW"/>
    <property type="match status" value="1"/>
</dbReference>
<dbReference type="CDD" id="cd00105">
    <property type="entry name" value="KH-I"/>
    <property type="match status" value="3"/>
</dbReference>
<sequence>MAEMKSTTCRHHRPPQMIFCENNGNGDEDDHEDDISNSLATVDDLDLRPNNAVDEHNIDHDVDDDDDDDDNHDHRNTNPSSQRKGDVKRADEEEDEEDDNVKQSHTNYDCDNIPGSTATPTLSSDLIDDGVNALTEQLMSSSIDAPAMITSMSTTTTTGEAAAAAATKDGMAPPEASSEAVTRLETLDDDYLGVMERNELPVLHVGRVIGKGGEMIRDLQARSGCRIDIDQNVMDPNAPRYITYHGQSQDDIDFAKLLVSMVCQNNILDDEEHQHHHHHPIELPLGKAVRRYIQVHKSVVGRIIGRGGDMIRDLQIKSHARIQVDHKGEYAGGMGGGGGGGGDGEEKDYPTSTTTSANEQQFRQVMITGTEESVQRAEEMIMELSNRHQVEFEIQQQQEHDQQLHGSSSSDFTFVSAGMEPYWDRRLYGARVGPPPTFGSIAGYGGAYGPPPMQERSFPVPTWNTNRYLSNSLLLPTTSTMIETEIIPCARENIGHVIGRRGITVNDLQWRSGCNIQIDRKGCKINISGSRHGIELAKNMIYNIFEHVPTHRYAGGRQPQFDEQEPSVPHRELVQPMPAQAAANQYPYPGESLQNPSHPPTFVYNRPMIPQQQEFYPRQAQPMMMYGQLPQRQVFPHQQILQPPIQDTSPTAQSVAAASSLSSASVWRAATTIDGRIYYYNINTMETRWDNPEG</sequence>
<gene>
    <name evidence="5" type="ORF">ACHAWU_002087</name>
</gene>
<feature type="compositionally biased region" description="Polar residues" evidence="3">
    <location>
        <begin position="103"/>
        <end position="124"/>
    </location>
</feature>
<feature type="compositionally biased region" description="Gly residues" evidence="3">
    <location>
        <begin position="330"/>
        <end position="342"/>
    </location>
</feature>
<feature type="compositionally biased region" description="Acidic residues" evidence="3">
    <location>
        <begin position="26"/>
        <end position="35"/>
    </location>
</feature>
<reference evidence="5 6" key="1">
    <citation type="submission" date="2024-10" db="EMBL/GenBank/DDBJ databases">
        <title>Updated reference genomes for cyclostephanoid diatoms.</title>
        <authorList>
            <person name="Roberts W.R."/>
            <person name="Alverson A.J."/>
        </authorList>
    </citation>
    <scope>NUCLEOTIDE SEQUENCE [LARGE SCALE GENOMIC DNA]</scope>
    <source>
        <strain evidence="5 6">AJA232-27</strain>
    </source>
</reference>
<dbReference type="PROSITE" id="PS50084">
    <property type="entry name" value="KH_TYPE_1"/>
    <property type="match status" value="3"/>
</dbReference>
<dbReference type="SUPFAM" id="SSF54791">
    <property type="entry name" value="Eukaryotic type KH-domain (KH-domain type I)"/>
    <property type="match status" value="3"/>
</dbReference>
<dbReference type="InterPro" id="IPR004088">
    <property type="entry name" value="KH_dom_type_1"/>
</dbReference>
<feature type="region of interest" description="Disordered" evidence="3">
    <location>
        <begin position="327"/>
        <end position="356"/>
    </location>
</feature>
<feature type="compositionally biased region" description="Acidic residues" evidence="3">
    <location>
        <begin position="61"/>
        <end position="70"/>
    </location>
</feature>
<feature type="region of interest" description="Disordered" evidence="3">
    <location>
        <begin position="1"/>
        <end position="124"/>
    </location>
</feature>
<dbReference type="Pfam" id="PF00013">
    <property type="entry name" value="KH_1"/>
    <property type="match status" value="3"/>
</dbReference>
<comment type="caution">
    <text evidence="5">The sequence shown here is derived from an EMBL/GenBank/DDBJ whole genome shotgun (WGS) entry which is preliminary data.</text>
</comment>
<evidence type="ECO:0000256" key="2">
    <source>
        <dbReference type="PROSITE-ProRule" id="PRU00117"/>
    </source>
</evidence>
<dbReference type="EMBL" id="JALLBG020000206">
    <property type="protein sequence ID" value="KAL3759286.1"/>
    <property type="molecule type" value="Genomic_DNA"/>
</dbReference>
<organism evidence="5 6">
    <name type="scientific">Discostella pseudostelligera</name>
    <dbReference type="NCBI Taxonomy" id="259834"/>
    <lineage>
        <taxon>Eukaryota</taxon>
        <taxon>Sar</taxon>
        <taxon>Stramenopiles</taxon>
        <taxon>Ochrophyta</taxon>
        <taxon>Bacillariophyta</taxon>
        <taxon>Coscinodiscophyceae</taxon>
        <taxon>Thalassiosirophycidae</taxon>
        <taxon>Stephanodiscales</taxon>
        <taxon>Stephanodiscaceae</taxon>
        <taxon>Discostella</taxon>
    </lineage>
</organism>
<name>A0ABD3M5K2_9STRA</name>
<dbReference type="SMART" id="SM00322">
    <property type="entry name" value="KH"/>
    <property type="match status" value="3"/>
</dbReference>
<dbReference type="PROSITE" id="PS50020">
    <property type="entry name" value="WW_DOMAIN_2"/>
    <property type="match status" value="1"/>
</dbReference>
<keyword evidence="6" id="KW-1185">Reference proteome</keyword>
<dbReference type="InterPro" id="IPR036020">
    <property type="entry name" value="WW_dom_sf"/>
</dbReference>
<accession>A0ABD3M5K2</accession>
<evidence type="ECO:0000313" key="6">
    <source>
        <dbReference type="Proteomes" id="UP001530293"/>
    </source>
</evidence>
<dbReference type="CDD" id="cd00201">
    <property type="entry name" value="WW"/>
    <property type="match status" value="1"/>
</dbReference>
<dbReference type="PANTHER" id="PTHR10288">
    <property type="entry name" value="KH DOMAIN CONTAINING RNA BINDING PROTEIN"/>
    <property type="match status" value="1"/>
</dbReference>
<evidence type="ECO:0000313" key="5">
    <source>
        <dbReference type="EMBL" id="KAL3759286.1"/>
    </source>
</evidence>
<evidence type="ECO:0000259" key="4">
    <source>
        <dbReference type="PROSITE" id="PS50020"/>
    </source>
</evidence>